<proteinExistence type="predicted"/>
<organism evidence="3">
    <name type="scientific">uncultured Armatimonadetes bacterium</name>
    <dbReference type="NCBI Taxonomy" id="157466"/>
    <lineage>
        <taxon>Bacteria</taxon>
        <taxon>Bacillati</taxon>
        <taxon>Armatimonadota</taxon>
        <taxon>environmental samples</taxon>
    </lineage>
</organism>
<gene>
    <name evidence="3" type="ORF">AVDCRST_MAG63-1390</name>
</gene>
<dbReference type="AlphaFoldDB" id="A0A6J4HZI8"/>
<protein>
    <recommendedName>
        <fullName evidence="2">Flagellar protein FlgJ N-terminal domain-containing protein</fullName>
    </recommendedName>
</protein>
<dbReference type="InterPro" id="IPR019301">
    <property type="entry name" value="Flagellar_prot_FlgJ_N"/>
</dbReference>
<evidence type="ECO:0000259" key="2">
    <source>
        <dbReference type="Pfam" id="PF10135"/>
    </source>
</evidence>
<dbReference type="Pfam" id="PF10135">
    <property type="entry name" value="Rod-binding"/>
    <property type="match status" value="1"/>
</dbReference>
<name>A0A6J4HZI8_9BACT</name>
<feature type="compositionally biased region" description="Low complexity" evidence="1">
    <location>
        <begin position="64"/>
        <end position="73"/>
    </location>
</feature>
<accession>A0A6J4HZI8</accession>
<feature type="compositionally biased region" description="Low complexity" evidence="1">
    <location>
        <begin position="37"/>
        <end position="57"/>
    </location>
</feature>
<sequence length="163" mass="16977">MIEPATNQLPPMPAPGKGDAALRGVPPPPGFRGPAGGVPAAAADRPVFTVPAATGPADAPPAEAPATARAADAAGDESPERKKLKEATASFEAFFVSYLMKQMRKTVGEGGFMAPSQGEKIFRDLMDDETARQMSTTGQMGIADLLYQELAPALKRGGEEERP</sequence>
<reference evidence="3" key="1">
    <citation type="submission" date="2020-02" db="EMBL/GenBank/DDBJ databases">
        <authorList>
            <person name="Meier V. D."/>
        </authorList>
    </citation>
    <scope>NUCLEOTIDE SEQUENCE</scope>
    <source>
        <strain evidence="3">AVDCRST_MAG63</strain>
    </source>
</reference>
<evidence type="ECO:0000256" key="1">
    <source>
        <dbReference type="SAM" id="MobiDB-lite"/>
    </source>
</evidence>
<feature type="domain" description="Flagellar protein FlgJ N-terminal" evidence="2">
    <location>
        <begin position="101"/>
        <end position="148"/>
    </location>
</feature>
<feature type="region of interest" description="Disordered" evidence="1">
    <location>
        <begin position="1"/>
        <end position="84"/>
    </location>
</feature>
<evidence type="ECO:0000313" key="3">
    <source>
        <dbReference type="EMBL" id="CAA9237461.1"/>
    </source>
</evidence>
<dbReference type="EMBL" id="CADCTO010000168">
    <property type="protein sequence ID" value="CAA9237461.1"/>
    <property type="molecule type" value="Genomic_DNA"/>
</dbReference>